<organism evidence="2 3">
    <name type="scientific">Ideonella livida</name>
    <dbReference type="NCBI Taxonomy" id="2707176"/>
    <lineage>
        <taxon>Bacteria</taxon>
        <taxon>Pseudomonadati</taxon>
        <taxon>Pseudomonadota</taxon>
        <taxon>Betaproteobacteria</taxon>
        <taxon>Burkholderiales</taxon>
        <taxon>Sphaerotilaceae</taxon>
        <taxon>Ideonella</taxon>
    </lineage>
</organism>
<sequence length="179" mass="18886">LPDPPPPPPPPPPKEKPPDPQAAPKPQPQPDPTPKPPAPANEPLKMEGAAGTGPSAFAAGNVSRDYQGGPALAASGPGGGASLADRAAERLYASQLRQSLRDELERQLPPEAGEISSQFALWVSPEGRLQRWELDAARSEPERQVLASALDRSAQALRLPPPAHLTQPLRFRLTLRAGG</sequence>
<keyword evidence="3" id="KW-1185">Reference proteome</keyword>
<dbReference type="Proteomes" id="UP000484255">
    <property type="component" value="Unassembled WGS sequence"/>
</dbReference>
<evidence type="ECO:0000313" key="2">
    <source>
        <dbReference type="EMBL" id="NDY93735.1"/>
    </source>
</evidence>
<feature type="compositionally biased region" description="Pro residues" evidence="1">
    <location>
        <begin position="1"/>
        <end position="12"/>
    </location>
</feature>
<feature type="region of interest" description="Disordered" evidence="1">
    <location>
        <begin position="1"/>
        <end position="82"/>
    </location>
</feature>
<feature type="compositionally biased region" description="Pro residues" evidence="1">
    <location>
        <begin position="19"/>
        <end position="40"/>
    </location>
</feature>
<feature type="non-terminal residue" evidence="2">
    <location>
        <position position="1"/>
    </location>
</feature>
<comment type="caution">
    <text evidence="2">The sequence shown here is derived from an EMBL/GenBank/DDBJ whole genome shotgun (WGS) entry which is preliminary data.</text>
</comment>
<name>A0A7C9PJQ2_9BURK</name>
<evidence type="ECO:0000313" key="3">
    <source>
        <dbReference type="Proteomes" id="UP000484255"/>
    </source>
</evidence>
<reference evidence="2 3" key="1">
    <citation type="submission" date="2020-02" db="EMBL/GenBank/DDBJ databases">
        <title>Ideonella bacterium strain TBM-1.</title>
        <authorList>
            <person name="Chen W.-M."/>
        </authorList>
    </citation>
    <scope>NUCLEOTIDE SEQUENCE [LARGE SCALE GENOMIC DNA]</scope>
    <source>
        <strain evidence="2 3">TBM-1</strain>
    </source>
</reference>
<proteinExistence type="predicted"/>
<gene>
    <name evidence="2" type="ORF">G3A44_21325</name>
</gene>
<accession>A0A7C9PJQ2</accession>
<dbReference type="RefSeq" id="WP_163459764.1">
    <property type="nucleotide sequence ID" value="NZ_JAAGOH010000046.1"/>
</dbReference>
<dbReference type="EMBL" id="JAAGOH010000046">
    <property type="protein sequence ID" value="NDY93735.1"/>
    <property type="molecule type" value="Genomic_DNA"/>
</dbReference>
<evidence type="ECO:0000256" key="1">
    <source>
        <dbReference type="SAM" id="MobiDB-lite"/>
    </source>
</evidence>
<protein>
    <submittedName>
        <fullName evidence="2">TonB C-terminal domain-containing protein</fullName>
    </submittedName>
</protein>
<dbReference type="AlphaFoldDB" id="A0A7C9PJQ2"/>